<name>A0A062UAL8_9PROT</name>
<gene>
    <name evidence="1" type="ORF">HY29_17690</name>
</gene>
<proteinExistence type="predicted"/>
<comment type="caution">
    <text evidence="1">The sequence shown here is derived from an EMBL/GenBank/DDBJ whole genome shotgun (WGS) entry which is preliminary data.</text>
</comment>
<dbReference type="AlphaFoldDB" id="A0A062UAL8"/>
<reference evidence="1 2" key="1">
    <citation type="journal article" date="2014" name="Antonie Van Leeuwenhoek">
        <title>Hyphomonas beringensis sp. nov. and Hyphomonas chukchiensis sp. nov., isolated from surface seawater of the Bering Sea and Chukchi Sea.</title>
        <authorList>
            <person name="Li C."/>
            <person name="Lai Q."/>
            <person name="Li G."/>
            <person name="Dong C."/>
            <person name="Wang J."/>
            <person name="Liao Y."/>
            <person name="Shao Z."/>
        </authorList>
    </citation>
    <scope>NUCLEOTIDE SEQUENCE [LARGE SCALE GENOMIC DNA]</scope>
    <source>
        <strain evidence="1 2">25B14_1</strain>
    </source>
</reference>
<organism evidence="1 2">
    <name type="scientific">Hyphomonas beringensis</name>
    <dbReference type="NCBI Taxonomy" id="1280946"/>
    <lineage>
        <taxon>Bacteria</taxon>
        <taxon>Pseudomonadati</taxon>
        <taxon>Pseudomonadota</taxon>
        <taxon>Alphaproteobacteria</taxon>
        <taxon>Hyphomonadales</taxon>
        <taxon>Hyphomonadaceae</taxon>
        <taxon>Hyphomonas</taxon>
    </lineage>
</organism>
<evidence type="ECO:0000313" key="1">
    <source>
        <dbReference type="EMBL" id="KCZ53155.1"/>
    </source>
</evidence>
<protein>
    <submittedName>
        <fullName evidence="1">Uncharacterized protein</fullName>
    </submittedName>
</protein>
<keyword evidence="2" id="KW-1185">Reference proteome</keyword>
<dbReference type="STRING" id="1280946.HY29_17690"/>
<sequence length="41" mass="4495">MLETCAQVDAEVHVAELGAVEKACVRGPFRVDVFSVTEKIF</sequence>
<dbReference type="EMBL" id="AWFF01000060">
    <property type="protein sequence ID" value="KCZ53155.1"/>
    <property type="molecule type" value="Genomic_DNA"/>
</dbReference>
<dbReference type="Proteomes" id="UP000027037">
    <property type="component" value="Unassembled WGS sequence"/>
</dbReference>
<accession>A0A062UAL8</accession>
<evidence type="ECO:0000313" key="2">
    <source>
        <dbReference type="Proteomes" id="UP000027037"/>
    </source>
</evidence>